<dbReference type="EC" id="2.7.1.175" evidence="4"/>
<dbReference type="InterPro" id="IPR011009">
    <property type="entry name" value="Kinase-like_dom_sf"/>
</dbReference>
<sequence length="486" mass="52115">MTGALQALAYRVSTGSGTGHTLARMDSTLACLAAWMPRQRWYAAKGRPPSLRLVSWWDLTAATTAANARAARVRTYLVADEGALPVVLYQIPVVERATETVDADPEHIIGSPEPGSTFIDGPFDDAYAHALLALVEQGGVALGPQTTATGRPAGVAAPAGRLRVARVVSGEQSNTSLIYEGDGVPVICKVYRQLHAGLNPDIELQESLAATGSRRVPTPIGWIEGAWPDLSTAHGAVHGSLAFAQEFLPGVEDAWRVALHAAARGEDFRTQAYELGAATADVHRGLAGCFPTHAAAAADREATSAAWERRLAIAIAEVPELGPQRDAIETVYRRARDVPWPPLQRIHGDFHLGQVLHAPGRGWVLVDFEGEPLRPMSERVQPDLALRDVAGMLRSFDYVAGSLRLDDPDRSPEAVREWAAAARAAFVDGYAATSGIDLDPRHPLLAALELDKAVYEAIYEARNRPTWVAIPLSAVARLVERPAPVG</sequence>
<dbReference type="SUPFAM" id="SSF56112">
    <property type="entry name" value="Protein kinase-like (PK-like)"/>
    <property type="match status" value="1"/>
</dbReference>
<comment type="caution">
    <text evidence="17">The sequence shown here is derived from an EMBL/GenBank/DDBJ whole genome shotgun (WGS) entry which is preliminary data.</text>
</comment>
<keyword evidence="9" id="KW-0418">Kinase</keyword>
<reference evidence="17 18" key="1">
    <citation type="submission" date="2019-06" db="EMBL/GenBank/DDBJ databases">
        <title>Sequencing the genomes of 1000 actinobacteria strains.</title>
        <authorList>
            <person name="Klenk H.-P."/>
        </authorList>
    </citation>
    <scope>NUCLEOTIDE SEQUENCE [LARGE SCALE GENOMIC DNA]</scope>
    <source>
        <strain evidence="17 18">DSM 105492</strain>
    </source>
</reference>
<evidence type="ECO:0000256" key="4">
    <source>
        <dbReference type="ARBA" id="ARBA00011962"/>
    </source>
</evidence>
<accession>A0A543F210</accession>
<dbReference type="InterPro" id="IPR002575">
    <property type="entry name" value="Aminoglycoside_PTrfase"/>
</dbReference>
<evidence type="ECO:0000256" key="11">
    <source>
        <dbReference type="ARBA" id="ARBA00023056"/>
    </source>
</evidence>
<dbReference type="Proteomes" id="UP000320235">
    <property type="component" value="Unassembled WGS sequence"/>
</dbReference>
<evidence type="ECO:0000256" key="10">
    <source>
        <dbReference type="ARBA" id="ARBA00022840"/>
    </source>
</evidence>
<comment type="similarity">
    <text evidence="2">Belongs to the aminoglycoside phosphotransferase family.</text>
</comment>
<keyword evidence="8" id="KW-0547">Nucleotide-binding</keyword>
<dbReference type="InterPro" id="IPR040999">
    <property type="entry name" value="Mak_N_cap"/>
</dbReference>
<evidence type="ECO:0000259" key="16">
    <source>
        <dbReference type="Pfam" id="PF18085"/>
    </source>
</evidence>
<dbReference type="EMBL" id="VFPE01000002">
    <property type="protein sequence ID" value="TQM27871.1"/>
    <property type="molecule type" value="Genomic_DNA"/>
</dbReference>
<keyword evidence="7" id="KW-0808">Transferase</keyword>
<feature type="domain" description="Aminoglycoside phosphotransferase" evidence="15">
    <location>
        <begin position="166"/>
        <end position="397"/>
    </location>
</feature>
<feature type="domain" description="Maltokinase N-terminal cap" evidence="16">
    <location>
        <begin position="35"/>
        <end position="124"/>
    </location>
</feature>
<dbReference type="GO" id="GO:0005978">
    <property type="term" value="P:glycogen biosynthetic process"/>
    <property type="evidence" value="ECO:0007669"/>
    <property type="project" value="UniProtKB-UniPathway"/>
</dbReference>
<dbReference type="GO" id="GO:0005524">
    <property type="term" value="F:ATP binding"/>
    <property type="evidence" value="ECO:0007669"/>
    <property type="project" value="UniProtKB-KW"/>
</dbReference>
<evidence type="ECO:0000256" key="8">
    <source>
        <dbReference type="ARBA" id="ARBA00022741"/>
    </source>
</evidence>
<keyword evidence="11" id="KW-0320">Glycogen biosynthesis</keyword>
<dbReference type="Pfam" id="PF18085">
    <property type="entry name" value="Mak_N_cap"/>
    <property type="match status" value="1"/>
</dbReference>
<evidence type="ECO:0000256" key="13">
    <source>
        <dbReference type="ARBA" id="ARBA00031251"/>
    </source>
</evidence>
<dbReference type="GO" id="GO:0016301">
    <property type="term" value="F:kinase activity"/>
    <property type="evidence" value="ECO:0007669"/>
    <property type="project" value="UniProtKB-KW"/>
</dbReference>
<name>A0A543F210_9MICO</name>
<evidence type="ECO:0000313" key="17">
    <source>
        <dbReference type="EMBL" id="TQM27871.1"/>
    </source>
</evidence>
<dbReference type="Pfam" id="PF01636">
    <property type="entry name" value="APH"/>
    <property type="match status" value="1"/>
</dbReference>
<evidence type="ECO:0000256" key="1">
    <source>
        <dbReference type="ARBA" id="ARBA00004964"/>
    </source>
</evidence>
<dbReference type="AlphaFoldDB" id="A0A543F210"/>
<comment type="subunit">
    <text evidence="3">Monomer.</text>
</comment>
<evidence type="ECO:0000256" key="3">
    <source>
        <dbReference type="ARBA" id="ARBA00011245"/>
    </source>
</evidence>
<protein>
    <recommendedName>
        <fullName evidence="5">Maltokinase</fullName>
        <ecNumber evidence="4">2.7.1.175</ecNumber>
    </recommendedName>
    <alternativeName>
        <fullName evidence="13">Maltose-1-phosphate synthase</fullName>
    </alternativeName>
</protein>
<keyword evidence="12" id="KW-0119">Carbohydrate metabolism</keyword>
<evidence type="ECO:0000256" key="9">
    <source>
        <dbReference type="ARBA" id="ARBA00022777"/>
    </source>
</evidence>
<evidence type="ECO:0000256" key="6">
    <source>
        <dbReference type="ARBA" id="ARBA00022600"/>
    </source>
</evidence>
<comment type="pathway">
    <text evidence="1">Glycan biosynthesis; glycogen biosynthesis.</text>
</comment>
<dbReference type="Gene3D" id="3.90.1200.10">
    <property type="match status" value="1"/>
</dbReference>
<evidence type="ECO:0000313" key="18">
    <source>
        <dbReference type="Proteomes" id="UP000320235"/>
    </source>
</evidence>
<comment type="catalytic activity">
    <reaction evidence="14">
        <text>D-maltose + ATP = alpha-maltose 1-phosphate + ADP + H(+)</text>
        <dbReference type="Rhea" id="RHEA:31915"/>
        <dbReference type="ChEBI" id="CHEBI:15378"/>
        <dbReference type="ChEBI" id="CHEBI:17306"/>
        <dbReference type="ChEBI" id="CHEBI:30616"/>
        <dbReference type="ChEBI" id="CHEBI:63576"/>
        <dbReference type="ChEBI" id="CHEBI:456216"/>
        <dbReference type="EC" id="2.7.1.175"/>
    </reaction>
</comment>
<dbReference type="UniPathway" id="UPA00164"/>
<evidence type="ECO:0000256" key="2">
    <source>
        <dbReference type="ARBA" id="ARBA00006219"/>
    </source>
</evidence>
<gene>
    <name evidence="17" type="ORF">FB391_1903</name>
</gene>
<evidence type="ECO:0000256" key="12">
    <source>
        <dbReference type="ARBA" id="ARBA00023277"/>
    </source>
</evidence>
<keyword evidence="10" id="KW-0067">ATP-binding</keyword>
<proteinExistence type="inferred from homology"/>
<keyword evidence="6" id="KW-0321">Glycogen metabolism</keyword>
<evidence type="ECO:0000256" key="14">
    <source>
        <dbReference type="ARBA" id="ARBA00049067"/>
    </source>
</evidence>
<keyword evidence="18" id="KW-1185">Reference proteome</keyword>
<evidence type="ECO:0000256" key="5">
    <source>
        <dbReference type="ARBA" id="ARBA00013882"/>
    </source>
</evidence>
<evidence type="ECO:0000256" key="7">
    <source>
        <dbReference type="ARBA" id="ARBA00022679"/>
    </source>
</evidence>
<organism evidence="17 18">
    <name type="scientific">Microbacterium kyungheense</name>
    <dbReference type="NCBI Taxonomy" id="1263636"/>
    <lineage>
        <taxon>Bacteria</taxon>
        <taxon>Bacillati</taxon>
        <taxon>Actinomycetota</taxon>
        <taxon>Actinomycetes</taxon>
        <taxon>Micrococcales</taxon>
        <taxon>Microbacteriaceae</taxon>
        <taxon>Microbacterium</taxon>
    </lineage>
</organism>
<evidence type="ECO:0000259" key="15">
    <source>
        <dbReference type="Pfam" id="PF01636"/>
    </source>
</evidence>